<proteinExistence type="predicted"/>
<dbReference type="Proteomes" id="UP001484535">
    <property type="component" value="Unassembled WGS sequence"/>
</dbReference>
<dbReference type="InterPro" id="IPR029058">
    <property type="entry name" value="AB_hydrolase_fold"/>
</dbReference>
<evidence type="ECO:0000256" key="2">
    <source>
        <dbReference type="ARBA" id="ARBA00022801"/>
    </source>
</evidence>
<dbReference type="Gene3D" id="3.40.50.1820">
    <property type="entry name" value="alpha/beta hydrolase"/>
    <property type="match status" value="1"/>
</dbReference>
<dbReference type="EMBL" id="JBDLBR010000001">
    <property type="protein sequence ID" value="MEN7535588.1"/>
    <property type="molecule type" value="Genomic_DNA"/>
</dbReference>
<feature type="signal peptide" evidence="3">
    <location>
        <begin position="1"/>
        <end position="22"/>
    </location>
</feature>
<dbReference type="InterPro" id="IPR050955">
    <property type="entry name" value="Plant_Biomass_Hydrol_Est"/>
</dbReference>
<reference evidence="4 5" key="1">
    <citation type="submission" date="2024-05" db="EMBL/GenBank/DDBJ databases">
        <authorList>
            <person name="Park S."/>
        </authorList>
    </citation>
    <scope>NUCLEOTIDE SEQUENCE [LARGE SCALE GENOMIC DNA]</scope>
    <source>
        <strain evidence="4 5">DGU5</strain>
    </source>
</reference>
<sequence>MAKFGKLTSALCAFAFVGSVVAGPTAMAQADEEIADLQSEFEGRLESVAYSEEAEAVVRYPFELAAGIASGDLREEARPFADRLARSREVLSALEEGKGIVRRGVGDQDRVYRFEETGRLIPYRLYVPTAWDGEEALPLVVILHGGGGDENEMFELDDGKLAKLAERYNYIVVSPLGYDPVGAYGSPIRLPSVYGSETERGQAVGGPERATLLKRSERDVLNVLEMTAQEYGVDRSRIFLTGHSMGSGGTWYLAHQYPHLWRAIAPSAGPFFIDDYDFERLRGLGIMIVQGSGDPLSLAANRQLASDLLDRGFGVNYVETPAVDHGETFGASLPTIFEFFHRQRLADDPTRVLELE</sequence>
<keyword evidence="5" id="KW-1185">Reference proteome</keyword>
<gene>
    <name evidence="4" type="ORF">ABDJ38_00170</name>
</gene>
<evidence type="ECO:0000256" key="3">
    <source>
        <dbReference type="SAM" id="SignalP"/>
    </source>
</evidence>
<dbReference type="PANTHER" id="PTHR43037:SF5">
    <property type="entry name" value="FERULOYL ESTERASE"/>
    <property type="match status" value="1"/>
</dbReference>
<dbReference type="PANTHER" id="PTHR43037">
    <property type="entry name" value="UNNAMED PRODUCT-RELATED"/>
    <property type="match status" value="1"/>
</dbReference>
<dbReference type="SUPFAM" id="SSF53474">
    <property type="entry name" value="alpha/beta-Hydrolases"/>
    <property type="match status" value="1"/>
</dbReference>
<name>A0ABV0CRT9_9SPHN</name>
<comment type="caution">
    <text evidence="4">The sequence shown here is derived from an EMBL/GenBank/DDBJ whole genome shotgun (WGS) entry which is preliminary data.</text>
</comment>
<dbReference type="Pfam" id="PF10503">
    <property type="entry name" value="Esterase_PHB"/>
    <property type="match status" value="1"/>
</dbReference>
<evidence type="ECO:0000313" key="5">
    <source>
        <dbReference type="Proteomes" id="UP001484535"/>
    </source>
</evidence>
<feature type="chain" id="PRO_5046199135" evidence="3">
    <location>
        <begin position="23"/>
        <end position="356"/>
    </location>
</feature>
<protein>
    <submittedName>
        <fullName evidence="4">PHB depolymerase family esterase</fullName>
    </submittedName>
</protein>
<accession>A0ABV0CRT9</accession>
<keyword evidence="1 3" id="KW-0732">Signal</keyword>
<organism evidence="4 5">
    <name type="scientific">Aurantiacibacter flavus</name>
    <dbReference type="NCBI Taxonomy" id="3145232"/>
    <lineage>
        <taxon>Bacteria</taxon>
        <taxon>Pseudomonadati</taxon>
        <taxon>Pseudomonadota</taxon>
        <taxon>Alphaproteobacteria</taxon>
        <taxon>Sphingomonadales</taxon>
        <taxon>Erythrobacteraceae</taxon>
        <taxon>Aurantiacibacter</taxon>
    </lineage>
</organism>
<evidence type="ECO:0000256" key="1">
    <source>
        <dbReference type="ARBA" id="ARBA00022729"/>
    </source>
</evidence>
<evidence type="ECO:0000313" key="4">
    <source>
        <dbReference type="EMBL" id="MEN7535588.1"/>
    </source>
</evidence>
<keyword evidence="2" id="KW-0378">Hydrolase</keyword>
<dbReference type="RefSeq" id="WP_346783051.1">
    <property type="nucleotide sequence ID" value="NZ_JBDLBR010000001.1"/>
</dbReference>
<dbReference type="InterPro" id="IPR010126">
    <property type="entry name" value="Esterase_phb"/>
</dbReference>